<evidence type="ECO:0000313" key="4">
    <source>
        <dbReference type="EMBL" id="KAF4090553.1"/>
    </source>
</evidence>
<dbReference type="AlphaFoldDB" id="A0A7J6B638"/>
<evidence type="ECO:0000259" key="3">
    <source>
        <dbReference type="Pfam" id="PF15235"/>
    </source>
</evidence>
<accession>A0A7J6B638</accession>
<feature type="compositionally biased region" description="Basic and acidic residues" evidence="2">
    <location>
        <begin position="8"/>
        <end position="29"/>
    </location>
</feature>
<proteinExistence type="predicted"/>
<feature type="domain" description="G protein-regulated inducer of neurite outgrowth C-terminal" evidence="3">
    <location>
        <begin position="410"/>
        <end position="510"/>
    </location>
</feature>
<dbReference type="GO" id="GO:0005886">
    <property type="term" value="C:plasma membrane"/>
    <property type="evidence" value="ECO:0007669"/>
    <property type="project" value="TreeGrafter"/>
</dbReference>
<name>A0A7J6B638_AMEME</name>
<comment type="caution">
    <text evidence="4">The sequence shown here is derived from an EMBL/GenBank/DDBJ whole genome shotgun (WGS) entry which is preliminary data.</text>
</comment>
<feature type="compositionally biased region" description="Polar residues" evidence="2">
    <location>
        <begin position="472"/>
        <end position="483"/>
    </location>
</feature>
<protein>
    <recommendedName>
        <fullName evidence="3">G protein-regulated inducer of neurite outgrowth C-terminal domain-containing protein</fullName>
    </recommendedName>
</protein>
<feature type="region of interest" description="Disordered" evidence="2">
    <location>
        <begin position="1"/>
        <end position="29"/>
    </location>
</feature>
<gene>
    <name evidence="4" type="ORF">AMELA_G00053250</name>
</gene>
<dbReference type="EMBL" id="JAAGNN010000004">
    <property type="protein sequence ID" value="KAF4090553.1"/>
    <property type="molecule type" value="Genomic_DNA"/>
</dbReference>
<dbReference type="InterPro" id="IPR032745">
    <property type="entry name" value="GRIN_C"/>
</dbReference>
<dbReference type="PANTHER" id="PTHR15718:SF5">
    <property type="entry name" value="G PROTEIN-REGULATED INDUCER OF NEURITE OUTGROWTH 2"/>
    <property type="match status" value="1"/>
</dbReference>
<sequence length="513" mass="56766">MTHTILNPRKDENQGDREGREGLGKRQCSEKDIEENINSACKSHHRFSMEETGCPVSDLYPPGSTIPSNPTVTNDIIIPLSVKVKNVKSEELQKSSSEVSRSENILEDRGHIKDKEKCLHNVPHSYISVHISDEAGTQIASGVNHQNEQASLVITERVSSLHRYLGEENLTPTKQYFQRGHSDTIHIQQKDHIHPLQSETFEPTSLNKNQEAPTLSFVCKEAMHTQQSSSVTTFCREPHSPIQPSSVQVCMSGCAQVSGEIARDIKPSKLEAAACCSSYHHGAAEDTFAAYCHPQPIPSPAQLVPLLMNMEADSKGQKATLLSLPPLVSSISETRLDSKRLVHCCSLDCKWPGSLHQAGSQQQSVKEFRNMRDAGTMTSCRELMDIGVQVGQDSERSPQHVFPRVCLVDEKENGNYELTGQQKSPVKDVKWDSEGMTWEVYGASVDPEELGLAIQKHLELQIKETAGRAANFSRQNTTTSQLGNEKRESKRRRGVLAALHPSVCCSRASTAVD</sequence>
<dbReference type="Proteomes" id="UP000593565">
    <property type="component" value="Unassembled WGS sequence"/>
</dbReference>
<dbReference type="InterPro" id="IPR026646">
    <property type="entry name" value="GPRIN2-like/GPRIN3"/>
</dbReference>
<reference evidence="4 5" key="1">
    <citation type="submission" date="2020-02" db="EMBL/GenBank/DDBJ databases">
        <title>A chromosome-scale genome assembly of the black bullhead catfish (Ameiurus melas).</title>
        <authorList>
            <person name="Wen M."/>
            <person name="Zham M."/>
            <person name="Cabau C."/>
            <person name="Klopp C."/>
            <person name="Donnadieu C."/>
            <person name="Roques C."/>
            <person name="Bouchez O."/>
            <person name="Lampietro C."/>
            <person name="Jouanno E."/>
            <person name="Herpin A."/>
            <person name="Louis A."/>
            <person name="Berthelot C."/>
            <person name="Parey E."/>
            <person name="Roest-Crollius H."/>
            <person name="Braasch I."/>
            <person name="Postlethwait J."/>
            <person name="Robinson-Rechavi M."/>
            <person name="Echchiki A."/>
            <person name="Begum T."/>
            <person name="Montfort J."/>
            <person name="Schartl M."/>
            <person name="Bobe J."/>
            <person name="Guiguen Y."/>
        </authorList>
    </citation>
    <scope>NUCLEOTIDE SEQUENCE [LARGE SCALE GENOMIC DNA]</scope>
    <source>
        <strain evidence="4">M_S1</strain>
        <tissue evidence="4">Blood</tissue>
    </source>
</reference>
<dbReference type="Pfam" id="PF15235">
    <property type="entry name" value="GRIN_C"/>
    <property type="match status" value="1"/>
</dbReference>
<dbReference type="GO" id="GO:0031175">
    <property type="term" value="P:neuron projection development"/>
    <property type="evidence" value="ECO:0007669"/>
    <property type="project" value="TreeGrafter"/>
</dbReference>
<evidence type="ECO:0000256" key="2">
    <source>
        <dbReference type="SAM" id="MobiDB-lite"/>
    </source>
</evidence>
<evidence type="ECO:0000256" key="1">
    <source>
        <dbReference type="ARBA" id="ARBA00002358"/>
    </source>
</evidence>
<organism evidence="4 5">
    <name type="scientific">Ameiurus melas</name>
    <name type="common">Black bullhead</name>
    <name type="synonym">Silurus melas</name>
    <dbReference type="NCBI Taxonomy" id="219545"/>
    <lineage>
        <taxon>Eukaryota</taxon>
        <taxon>Metazoa</taxon>
        <taxon>Chordata</taxon>
        <taxon>Craniata</taxon>
        <taxon>Vertebrata</taxon>
        <taxon>Euteleostomi</taxon>
        <taxon>Actinopterygii</taxon>
        <taxon>Neopterygii</taxon>
        <taxon>Teleostei</taxon>
        <taxon>Ostariophysi</taxon>
        <taxon>Siluriformes</taxon>
        <taxon>Ictaluridae</taxon>
        <taxon>Ameiurus</taxon>
    </lineage>
</organism>
<feature type="region of interest" description="Disordered" evidence="2">
    <location>
        <begin position="469"/>
        <end position="493"/>
    </location>
</feature>
<keyword evidence="5" id="KW-1185">Reference proteome</keyword>
<evidence type="ECO:0000313" key="5">
    <source>
        <dbReference type="Proteomes" id="UP000593565"/>
    </source>
</evidence>
<dbReference type="PANTHER" id="PTHR15718">
    <property type="entry name" value="G PROTEIN-REGULATED INDUCER OF NEURITE OUTGROWTH C-TERMINAL DOMAIN-CONTAINING PROTEIN"/>
    <property type="match status" value="1"/>
</dbReference>
<comment type="function">
    <text evidence="1">May be involved in neurite outgrowth.</text>
</comment>